<organism evidence="1 2">
    <name type="scientific">Mesorhizobium denitrificans</name>
    <dbReference type="NCBI Taxonomy" id="2294114"/>
    <lineage>
        <taxon>Bacteria</taxon>
        <taxon>Pseudomonadati</taxon>
        <taxon>Pseudomonadota</taxon>
        <taxon>Alphaproteobacteria</taxon>
        <taxon>Hyphomicrobiales</taxon>
        <taxon>Phyllobacteriaceae</taxon>
        <taxon>Mesorhizobium</taxon>
    </lineage>
</organism>
<evidence type="ECO:0000313" key="2">
    <source>
        <dbReference type="Proteomes" id="UP000262379"/>
    </source>
</evidence>
<evidence type="ECO:0000313" key="1">
    <source>
        <dbReference type="EMBL" id="RFC64738.1"/>
    </source>
</evidence>
<dbReference type="EMBL" id="QURN01000017">
    <property type="protein sequence ID" value="RFC64738.1"/>
    <property type="molecule type" value="Genomic_DNA"/>
</dbReference>
<dbReference type="AlphaFoldDB" id="A0A371X679"/>
<comment type="caution">
    <text evidence="1">The sequence shown here is derived from an EMBL/GenBank/DDBJ whole genome shotgun (WGS) entry which is preliminary data.</text>
</comment>
<accession>A0A371X679</accession>
<proteinExistence type="predicted"/>
<reference evidence="2" key="1">
    <citation type="submission" date="2018-08" db="EMBL/GenBank/DDBJ databases">
        <authorList>
            <person name="Im W.T."/>
        </authorList>
    </citation>
    <scope>NUCLEOTIDE SEQUENCE [LARGE SCALE GENOMIC DNA]</scope>
    <source>
        <strain evidence="2">LA-28</strain>
    </source>
</reference>
<gene>
    <name evidence="1" type="ORF">DY251_18395</name>
</gene>
<sequence>MPSSSINGYISSYINSILAGRGGDRKPGDPLQRRTTVIAWEVFRKSLPVELFIYTVGGLRPHLGQNLYRQS</sequence>
<name>A0A371X679_9HYPH</name>
<keyword evidence="2" id="KW-1185">Reference proteome</keyword>
<dbReference type="Proteomes" id="UP000262379">
    <property type="component" value="Unassembled WGS sequence"/>
</dbReference>
<protein>
    <submittedName>
        <fullName evidence="1">Uncharacterized protein</fullName>
    </submittedName>
</protein>